<evidence type="ECO:0000313" key="1">
    <source>
        <dbReference type="EMBL" id="KNY28315.1"/>
    </source>
</evidence>
<dbReference type="EMBL" id="LGTC01000001">
    <property type="protein sequence ID" value="KNY28315.1"/>
    <property type="molecule type" value="Genomic_DNA"/>
</dbReference>
<organism evidence="1 2">
    <name type="scientific">Pseudobacteroides cellulosolvens ATCC 35603 = DSM 2933</name>
    <dbReference type="NCBI Taxonomy" id="398512"/>
    <lineage>
        <taxon>Bacteria</taxon>
        <taxon>Bacillati</taxon>
        <taxon>Bacillota</taxon>
        <taxon>Clostridia</taxon>
        <taxon>Eubacteriales</taxon>
        <taxon>Oscillospiraceae</taxon>
        <taxon>Pseudobacteroides</taxon>
    </lineage>
</organism>
<dbReference type="Proteomes" id="UP000036923">
    <property type="component" value="Unassembled WGS sequence"/>
</dbReference>
<dbReference type="NCBIfam" id="NF047593">
    <property type="entry name" value="IS66_ISAeme5_TnpA"/>
    <property type="match status" value="1"/>
</dbReference>
<dbReference type="RefSeq" id="WP_036938514.1">
    <property type="nucleotide sequence ID" value="NZ_JQKC01000007.1"/>
</dbReference>
<sequence>MSSNMKYQIWKERIADYSSSNLKAQEWCNKNNLSIKTFYYWLRRFNKETISSSNTPNEFVPVTVTTQDIIINNTSVPIVIRLGNIAIDVADGCQTDNLRKVLEVLGVYA</sequence>
<protein>
    <submittedName>
        <fullName evidence="1">Uncharacterized protein</fullName>
    </submittedName>
</protein>
<reference evidence="2" key="1">
    <citation type="submission" date="2015-07" db="EMBL/GenBank/DDBJ databases">
        <title>Near-Complete Genome Sequence of the Cellulolytic Bacterium Bacteroides (Pseudobacteroides) cellulosolvens ATCC 35603.</title>
        <authorList>
            <person name="Dassa B."/>
            <person name="Utturkar S.M."/>
            <person name="Klingeman D.M."/>
            <person name="Hurt R.A."/>
            <person name="Keller M."/>
            <person name="Xu J."/>
            <person name="Reddy Y.H.K."/>
            <person name="Borovok I."/>
            <person name="Grinberg I.R."/>
            <person name="Lamed R."/>
            <person name="Zhivin O."/>
            <person name="Bayer E.A."/>
            <person name="Brown S.D."/>
        </authorList>
    </citation>
    <scope>NUCLEOTIDE SEQUENCE [LARGE SCALE GENOMIC DNA]</scope>
    <source>
        <strain evidence="2">DSM 2933</strain>
    </source>
</reference>
<accession>A0A0L6JRK2</accession>
<dbReference type="STRING" id="398512.Bccel_3589"/>
<comment type="caution">
    <text evidence="1">The sequence shown here is derived from an EMBL/GenBank/DDBJ whole genome shotgun (WGS) entry which is preliminary data.</text>
</comment>
<name>A0A0L6JRK2_9FIRM</name>
<gene>
    <name evidence="1" type="ORF">Bccel_3589</name>
</gene>
<dbReference type="AlphaFoldDB" id="A0A0L6JRK2"/>
<evidence type="ECO:0000313" key="2">
    <source>
        <dbReference type="Proteomes" id="UP000036923"/>
    </source>
</evidence>
<dbReference type="eggNOG" id="COG2963">
    <property type="taxonomic scope" value="Bacteria"/>
</dbReference>
<proteinExistence type="predicted"/>
<keyword evidence="2" id="KW-1185">Reference proteome</keyword>
<dbReference type="OrthoDB" id="1908483at2"/>